<feature type="compositionally biased region" description="Polar residues" evidence="4">
    <location>
        <begin position="627"/>
        <end position="649"/>
    </location>
</feature>
<feature type="compositionally biased region" description="Polar residues" evidence="4">
    <location>
        <begin position="1563"/>
        <end position="1572"/>
    </location>
</feature>
<feature type="transmembrane region" description="Helical" evidence="5">
    <location>
        <begin position="487"/>
        <end position="515"/>
    </location>
</feature>
<feature type="compositionally biased region" description="Low complexity" evidence="4">
    <location>
        <begin position="2206"/>
        <end position="2230"/>
    </location>
</feature>
<reference evidence="7" key="1">
    <citation type="journal article" date="2021" name="Microbiol. Resour. Announc.">
        <title>LGAAP: Leishmaniinae Genome Assembly and Annotation Pipeline.</title>
        <authorList>
            <person name="Almutairi H."/>
            <person name="Urbaniak M.D."/>
            <person name="Bates M.D."/>
            <person name="Jariyapan N."/>
            <person name="Kwakye-Nuako G."/>
            <person name="Thomaz-Soccol V."/>
            <person name="Al-Salem W.S."/>
            <person name="Dillon R.J."/>
            <person name="Bates P.A."/>
            <person name="Gatherer D."/>
        </authorList>
    </citation>
    <scope>NUCLEOTIDE SEQUENCE [LARGE SCALE GENOMIC DNA]</scope>
</reference>
<evidence type="ECO:0000313" key="6">
    <source>
        <dbReference type="EMBL" id="KAG5487494.1"/>
    </source>
</evidence>
<feature type="compositionally biased region" description="Basic residues" evidence="4">
    <location>
        <begin position="609"/>
        <end position="620"/>
    </location>
</feature>
<evidence type="ECO:0000256" key="5">
    <source>
        <dbReference type="SAM" id="Phobius"/>
    </source>
</evidence>
<dbReference type="Gene3D" id="1.25.40.20">
    <property type="entry name" value="Ankyrin repeat-containing domain"/>
    <property type="match status" value="3"/>
</dbReference>
<feature type="region of interest" description="Disordered" evidence="4">
    <location>
        <begin position="332"/>
        <end position="362"/>
    </location>
</feature>
<feature type="region of interest" description="Disordered" evidence="4">
    <location>
        <begin position="1543"/>
        <end position="1572"/>
    </location>
</feature>
<dbReference type="OrthoDB" id="267778at2759"/>
<keyword evidence="5" id="KW-0472">Membrane</keyword>
<dbReference type="Pfam" id="PF00023">
    <property type="entry name" value="Ank"/>
    <property type="match status" value="1"/>
</dbReference>
<dbReference type="SMART" id="SM00248">
    <property type="entry name" value="ANK"/>
    <property type="match status" value="4"/>
</dbReference>
<dbReference type="GeneID" id="92517331"/>
<dbReference type="PANTHER" id="PTHR24193:SF121">
    <property type="entry name" value="ADA2A-CONTAINING COMPLEX COMPONENT 3, ISOFORM D"/>
    <property type="match status" value="1"/>
</dbReference>
<feature type="region of interest" description="Disordered" evidence="4">
    <location>
        <begin position="1339"/>
        <end position="1370"/>
    </location>
</feature>
<dbReference type="KEGG" id="lmat:92517331"/>
<accession>A0A836H9U9</accession>
<feature type="compositionally biased region" description="Low complexity" evidence="4">
    <location>
        <begin position="2756"/>
        <end position="2765"/>
    </location>
</feature>
<feature type="repeat" description="ANK" evidence="3">
    <location>
        <begin position="1462"/>
        <end position="1494"/>
    </location>
</feature>
<feature type="region of interest" description="Disordered" evidence="4">
    <location>
        <begin position="2273"/>
        <end position="2331"/>
    </location>
</feature>
<feature type="compositionally biased region" description="Low complexity" evidence="4">
    <location>
        <begin position="1355"/>
        <end position="1370"/>
    </location>
</feature>
<dbReference type="PANTHER" id="PTHR24193">
    <property type="entry name" value="ANKYRIN REPEAT PROTEIN"/>
    <property type="match status" value="1"/>
</dbReference>
<reference evidence="7" key="2">
    <citation type="journal article" date="2021" name="Sci. Data">
        <title>Chromosome-scale genome sequencing, assembly and annotation of six genomes from subfamily Leishmaniinae.</title>
        <authorList>
            <person name="Almutairi H."/>
            <person name="Urbaniak M.D."/>
            <person name="Bates M.D."/>
            <person name="Jariyapan N."/>
            <person name="Kwakye-Nuako G."/>
            <person name="Thomaz Soccol V."/>
            <person name="Al-Salem W.S."/>
            <person name="Dillon R.J."/>
            <person name="Bates P.A."/>
            <person name="Gatherer D."/>
        </authorList>
    </citation>
    <scope>NUCLEOTIDE SEQUENCE [LARGE SCALE GENOMIC DNA]</scope>
</reference>
<protein>
    <submittedName>
        <fullName evidence="6">Uncharacterized protein</fullName>
    </submittedName>
</protein>
<feature type="compositionally biased region" description="Low complexity" evidence="4">
    <location>
        <begin position="2592"/>
        <end position="2604"/>
    </location>
</feature>
<feature type="compositionally biased region" description="Low complexity" evidence="4">
    <location>
        <begin position="396"/>
        <end position="415"/>
    </location>
</feature>
<dbReference type="InterPro" id="IPR002110">
    <property type="entry name" value="Ankyrin_rpt"/>
</dbReference>
<dbReference type="EMBL" id="JAFEUZ010000004">
    <property type="protein sequence ID" value="KAG5487494.1"/>
    <property type="molecule type" value="Genomic_DNA"/>
</dbReference>
<dbReference type="Proteomes" id="UP000673552">
    <property type="component" value="Unassembled WGS sequence"/>
</dbReference>
<feature type="compositionally biased region" description="Low complexity" evidence="4">
    <location>
        <begin position="2847"/>
        <end position="2856"/>
    </location>
</feature>
<feature type="region of interest" description="Disordered" evidence="4">
    <location>
        <begin position="2175"/>
        <end position="2234"/>
    </location>
</feature>
<dbReference type="InterPro" id="IPR050663">
    <property type="entry name" value="Ankyrin-SOCS_Box"/>
</dbReference>
<feature type="repeat" description="ANK" evidence="3">
    <location>
        <begin position="1220"/>
        <end position="1252"/>
    </location>
</feature>
<gene>
    <name evidence="6" type="ORF">LSCM1_07449</name>
</gene>
<name>A0A836H9U9_9TRYP</name>
<keyword evidence="1" id="KW-0677">Repeat</keyword>
<feature type="region of interest" description="Disordered" evidence="4">
    <location>
        <begin position="2745"/>
        <end position="2765"/>
    </location>
</feature>
<keyword evidence="2 3" id="KW-0040">ANK repeat</keyword>
<organism evidence="6 7">
    <name type="scientific">Leishmania martiniquensis</name>
    <dbReference type="NCBI Taxonomy" id="1580590"/>
    <lineage>
        <taxon>Eukaryota</taxon>
        <taxon>Discoba</taxon>
        <taxon>Euglenozoa</taxon>
        <taxon>Kinetoplastea</taxon>
        <taxon>Metakinetoplastina</taxon>
        <taxon>Trypanosomatida</taxon>
        <taxon>Trypanosomatidae</taxon>
        <taxon>Leishmaniinae</taxon>
        <taxon>Leishmania</taxon>
    </lineage>
</organism>
<feature type="region of interest" description="Disordered" evidence="4">
    <location>
        <begin position="2831"/>
        <end position="2913"/>
    </location>
</feature>
<keyword evidence="7" id="KW-1185">Reference proteome</keyword>
<feature type="region of interest" description="Disordered" evidence="4">
    <location>
        <begin position="1051"/>
        <end position="1115"/>
    </location>
</feature>
<feature type="transmembrane region" description="Helical" evidence="5">
    <location>
        <begin position="666"/>
        <end position="683"/>
    </location>
</feature>
<feature type="compositionally biased region" description="Basic and acidic residues" evidence="4">
    <location>
        <begin position="2369"/>
        <end position="2379"/>
    </location>
</feature>
<feature type="compositionally biased region" description="Pro residues" evidence="4">
    <location>
        <begin position="2898"/>
        <end position="2911"/>
    </location>
</feature>
<dbReference type="GO" id="GO:0045944">
    <property type="term" value="P:positive regulation of transcription by RNA polymerase II"/>
    <property type="evidence" value="ECO:0007669"/>
    <property type="project" value="TreeGrafter"/>
</dbReference>
<feature type="region of interest" description="Disordered" evidence="4">
    <location>
        <begin position="609"/>
        <end position="649"/>
    </location>
</feature>
<dbReference type="PROSITE" id="PS50088">
    <property type="entry name" value="ANK_REPEAT"/>
    <property type="match status" value="3"/>
</dbReference>
<dbReference type="SUPFAM" id="SSF48403">
    <property type="entry name" value="Ankyrin repeat"/>
    <property type="match status" value="2"/>
</dbReference>
<evidence type="ECO:0000313" key="7">
    <source>
        <dbReference type="Proteomes" id="UP000673552"/>
    </source>
</evidence>
<feature type="region of interest" description="Disordered" evidence="4">
    <location>
        <begin position="2510"/>
        <end position="2604"/>
    </location>
</feature>
<feature type="region of interest" description="Disordered" evidence="4">
    <location>
        <begin position="3050"/>
        <end position="3076"/>
    </location>
</feature>
<feature type="compositionally biased region" description="Low complexity" evidence="4">
    <location>
        <begin position="3067"/>
        <end position="3076"/>
    </location>
</feature>
<feature type="region of interest" description="Disordered" evidence="4">
    <location>
        <begin position="394"/>
        <end position="427"/>
    </location>
</feature>
<feature type="region of interest" description="Disordered" evidence="4">
    <location>
        <begin position="2369"/>
        <end position="2416"/>
    </location>
</feature>
<proteinExistence type="predicted"/>
<sequence>MKKLAHVCLVALLGYALAGLAGAYFLVRFRRLHCVRQVQPWHLLLHYVCYGGILTYLISAALVQHRRSGSEDGEGTASVWGVSLSQSLLQKTVSEGILPTHFVGEQPAGQPSPASRRWQVCELLGQVVLHAFLSPWTRVTPAPSILAAKATTVSSCCLYEPFVQAIAATAFFSSFALLCNVRWRYAVMGMAERQPDLWRSILAATATKATAAGPKGGAALAEASDELEKHTVSILDGSGSSTVATVFPLISGGAFGVPSILSQRAIAVPRRRRARAPSYVASARDLGHISEGGLDDSVGVTSIAATPTAVEGSGGDGYPVNYLRAYHAKRRTGRREATAAPAAGVDGTPVEAAAGSGSGRTFEQRSLRHARLRQQYPRVTAFCEDDYDDIDDDGDGVLSSAGLSSQASGMASSSSMREREEPSRTGSGVWRRLRHFSGWRLWPFSARECEEGSASTPRNGPFSLEEHCGFQHLCERLLAAFWLSDTLVVLLTFLTFALLAVARVAVAVAVASAWAATEALTAEESQGPVHGKGGGRQWMAATVAAAVLPRPTEGFVGLAGLLLLAAERALLRRWMRLLQQIRALSAAAAFTSLAASAAHRSTLAARQQHFRQRQLRRSSRKPGSGGLRSSTDFSPIPSTDQPQGVETAGSAASVTMETMTLVPFRFRYVLTVALLLLSLQFFSDATWAWAAAVLLTVASAVASLANTVAGPLHWVSTEYRSLVGRTWWELFFACSFTPFSLDLLNAHGQHVMGSMLEAMPVALGEQDFPAAAGKGWLACRGNATCVAVSTTALSPFSIRHRRYSTAQRIARVRSGGGRGPLGMLSRHGAPFYSRAVGCTSSLSAPSAVAAAAAAATLLTEDAVGAVSGDGHEGSGLLSGDAPHSHGMASGGAATAISPIQFWHNVAVKVLQQSGKATSEVAGAAELGGGEDGSSVGVVTVAAAAAEGAPVDLRRSFTDGGSLNAGAVGLRSGWAAAEDATAALLNPAPIAGPLPTLSTRPDTEHLSPAAARFTRESLKKSMLLALPTVARMGGKVESAEVELRDRLAVTKRAEPRPEEVEEGAPRWPVSDAIAFGSTRSDEDEERLPTGRPSVDPAVPGALDSAGEAQQQSGARDGWLSRALTTVVSSLAATRCSSGCIDGDGAEVSSSQPDSASEALSVSLINSFSSSFGSSAARAPIDDEEGFERFLDCVRRDGDNTYALQSLLAVYGNTYGQRVDAKGRGALHYAAMGGFVHGAVFLGRIGAEPNVLDKAGYAPLHYAVLYHTEARLPPHIAGESPSAAAQGAPQVLGIPVLETTTVQAAEQAKKRQRRHQQQQLEWVQAQLQAAYSAGSDPASVAGSRIGSCRGPQQSAPATSSHMADASAAMSSTPGKSLTALPLPIFIPPLVSLQSSKGVGSTAAGSTSSAVADANSTAIPMATTAATAAAAAVAAVVVPEEKEEWCGMIGALVHLGAQVDLPTAKWLTALHLAVMQGSVGLVNILLREGANPLLGSELETQSLGSTIDTVARCDSDSDDVVVRSPRKAFLQRRHRRQSGIAATMPSRQQWQAPTDTPQVIGRRGRATSSLVSSESDNLHATRGDASRFLATFAQRRHWVDIHVSNAGHPITNGHSKSPLLLAVELDADLAVASMLRHAALSTVARMVAGLSPMMLPVARVPEQLPPASLPAPPGAPSIVTVVSMASDSLASRVQGWPPPASLPVTTTNIFASHSGPSVAAASFADRSTSSALLYHPSPWPATHPLADSVVEDAAIACPLPIAEAAAAAAAAASTTASSGHAHRPGSRLMSPRTAGIADASLSSSVTTAPMGTTPHFSSPQTWWERCCLHDLNPLHIALALGNAQVTRVLLLQWCYAEDVTRRHDAAASLHTSVSSAGRLGGKGREPRMTTIAALALPESVLVATATVPPLLPAAGAVTSTAATVAPDDAGSILTGVANGAASSFCVDVVAAEQQQQQQQPVLAHITVPLAEEAEGSPLGVSVSGGGGAAAAAPTATLSLVPSTGSAAFWVPPLRLNLFHFAAVGDSTECLAYVLRWRGAPDYVPCSLDGVFHDDQQTESPRRASTMAQEAHQHHRQQKRLRVHTPSEAAVAPAEQLAFNAEDGVFTECQSSSSTSATGANHIVASDGEVTAAEAATLVTNVGEQDGVSKQLRLLPAATATSQVPARVVAVPRRLRAPSSVGSRTMRTADTAVKAQGDGIASSATSDTFDQAWSSSSFSDESSSADNAAAAPATSRRERCTRAQQQAFVRALVTLLQANIRADVVRARVRTALFGSSSSEVGDGGVGAISRSPLRRPYGSETLQKTVRPLSAKVHHQSLRRPREGGVDDEGSDGSSDSIVMAKTCFGSTAAAAALHTGMAVCYATMSHPLDHHQDGFRSEKGAGHSSPRSSSSGGNVQRRIDEDSVAPRAPSRQTKGADRLRYLRQQRSCAFVSAVAKLRQSITGVPIDIAHLAAVETAVDRTCARMTSASARRSLQEALLIVTQRLQNQHRRARLATGLSCVAAAATAAVDAASADGDGSASRAESDSESAAITTASATVGTSTEATRNAGGKDGDDEAEDRLHAAATATAGKGESSMRHRQSTRRRSLEAARHSISSRGSSSSYPCPGSPLAQSYYSAPHSITTTTATNMHESCSAGPAERAWACASDAESRCRSGQESTLRLLRALSLELNAIDTRGLTPLHYAIANQSASMVYLLCAYGATFVFASEETESYLTRHSAEVIAATVAADRHSGGGDAETFVKTGMEPATSQEGIPRPTATTSPTSPATLLLPTAWTSARALRSAPAVTVATDALLSLGEHYYAQLTPSTQEALRQAAKSGAAKHLLYRMPTQEECEAERRQLPPPSASPVSEAVESASDSRQHRGLPPTPHPPPSPAVPTNKTADTSAVCAHVRETRSPPSPLSPVAVPPARRPGISQQPATMAVTLTAALGISNSSPVRRAAAAAPPDACLVGEKSLGKTTMMASGAGADSDSRDAPLAHLQAYLIEQEAKALQSMVAGKAGRSRGNDGSGGGTIASLRSPPQYLRRCPNADGSLEAKGEATVALNAVAGGPSRQSTARETPLQCNASNSSASTTTAAMHAPAATTTDGVAVSPTSPADADYTLLEPHDVFLTHVVRDPAKADSMVRAAIEGTALRYLFLASLVSRDPL</sequence>
<dbReference type="PROSITE" id="PS50297">
    <property type="entry name" value="ANK_REP_REGION"/>
    <property type="match status" value="2"/>
</dbReference>
<keyword evidence="5" id="KW-0812">Transmembrane</keyword>
<feature type="compositionally biased region" description="Pro residues" evidence="4">
    <location>
        <begin position="2866"/>
        <end position="2876"/>
    </location>
</feature>
<dbReference type="RefSeq" id="XP_067181426.1">
    <property type="nucleotide sequence ID" value="XM_067324819.1"/>
</dbReference>
<dbReference type="GO" id="GO:0000976">
    <property type="term" value="F:transcription cis-regulatory region binding"/>
    <property type="evidence" value="ECO:0007669"/>
    <property type="project" value="TreeGrafter"/>
</dbReference>
<evidence type="ECO:0000256" key="1">
    <source>
        <dbReference type="ARBA" id="ARBA00022737"/>
    </source>
</evidence>
<dbReference type="GO" id="GO:0005634">
    <property type="term" value="C:nucleus"/>
    <property type="evidence" value="ECO:0007669"/>
    <property type="project" value="TreeGrafter"/>
</dbReference>
<evidence type="ECO:0000256" key="3">
    <source>
        <dbReference type="PROSITE-ProRule" id="PRU00023"/>
    </source>
</evidence>
<comment type="caution">
    <text evidence="6">The sequence shown here is derived from an EMBL/GenBank/DDBJ whole genome shotgun (WGS) entry which is preliminary data.</text>
</comment>
<feature type="compositionally biased region" description="Low complexity" evidence="4">
    <location>
        <begin position="2380"/>
        <end position="2391"/>
    </location>
</feature>
<feature type="compositionally biased region" description="Polar residues" evidence="4">
    <location>
        <begin position="3053"/>
        <end position="3066"/>
    </location>
</feature>
<evidence type="ECO:0000256" key="2">
    <source>
        <dbReference type="ARBA" id="ARBA00023043"/>
    </source>
</evidence>
<dbReference type="InterPro" id="IPR036770">
    <property type="entry name" value="Ankyrin_rpt-contain_sf"/>
</dbReference>
<feature type="compositionally biased region" description="Polar residues" evidence="4">
    <location>
        <begin position="1543"/>
        <end position="1554"/>
    </location>
</feature>
<feature type="repeat" description="ANK" evidence="3">
    <location>
        <begin position="2675"/>
        <end position="2707"/>
    </location>
</feature>
<keyword evidence="5" id="KW-1133">Transmembrane helix</keyword>
<feature type="compositionally biased region" description="Low complexity" evidence="4">
    <location>
        <begin position="2510"/>
        <end position="2544"/>
    </location>
</feature>
<evidence type="ECO:0000256" key="4">
    <source>
        <dbReference type="SAM" id="MobiDB-lite"/>
    </source>
</evidence>
<feature type="region of interest" description="Disordered" evidence="4">
    <location>
        <begin position="2999"/>
        <end position="3025"/>
    </location>
</feature>